<dbReference type="EMBL" id="LGUC01000002">
    <property type="protein sequence ID" value="KPN29263.1"/>
    <property type="molecule type" value="Genomic_DNA"/>
</dbReference>
<evidence type="ECO:0000256" key="2">
    <source>
        <dbReference type="SAM" id="Phobius"/>
    </source>
</evidence>
<name>A0A0P7GUU2_9EURY</name>
<protein>
    <submittedName>
        <fullName evidence="3">Uncharacterized protein</fullName>
    </submittedName>
</protein>
<evidence type="ECO:0000313" key="3">
    <source>
        <dbReference type="EMBL" id="KPN29263.1"/>
    </source>
</evidence>
<accession>A0A0P7GUU2</accession>
<keyword evidence="2" id="KW-0472">Membrane</keyword>
<feature type="region of interest" description="Disordered" evidence="1">
    <location>
        <begin position="216"/>
        <end position="290"/>
    </location>
</feature>
<gene>
    <name evidence="3" type="ORF">SY89_03497</name>
</gene>
<organism evidence="3 4">
    <name type="scientific">Halolamina pelagica</name>
    <dbReference type="NCBI Taxonomy" id="699431"/>
    <lineage>
        <taxon>Archaea</taxon>
        <taxon>Methanobacteriati</taxon>
        <taxon>Methanobacteriota</taxon>
        <taxon>Stenosarchaea group</taxon>
        <taxon>Halobacteria</taxon>
        <taxon>Halobacteriales</taxon>
        <taxon>Haloferacaceae</taxon>
    </lineage>
</organism>
<keyword evidence="4" id="KW-1185">Reference proteome</keyword>
<dbReference type="RefSeq" id="WP_054585002.1">
    <property type="nucleotide sequence ID" value="NZ_LGUC01000002.1"/>
</dbReference>
<feature type="compositionally biased region" description="Basic and acidic residues" evidence="1">
    <location>
        <begin position="249"/>
        <end position="260"/>
    </location>
</feature>
<comment type="caution">
    <text evidence="3">The sequence shown here is derived from an EMBL/GenBank/DDBJ whole genome shotgun (WGS) entry which is preliminary data.</text>
</comment>
<reference evidence="4" key="1">
    <citation type="submission" date="2013-11" db="EMBL/GenBank/DDBJ databases">
        <authorList>
            <person name="Hoang H.T."/>
            <person name="Killian M.L."/>
            <person name="Madson D.M."/>
            <person name="Arruda P.H.E."/>
            <person name="Sun D."/>
            <person name="Schwartz K.J."/>
            <person name="Yoon K."/>
        </authorList>
    </citation>
    <scope>NUCLEOTIDE SEQUENCE [LARGE SCALE GENOMIC DNA]</scope>
    <source>
        <strain evidence="4">CDK2</strain>
    </source>
</reference>
<dbReference type="STRING" id="699431.SY89_03497"/>
<dbReference type="OrthoDB" id="386049at2157"/>
<keyword evidence="2" id="KW-1133">Transmembrane helix</keyword>
<proteinExistence type="predicted"/>
<keyword evidence="2" id="KW-0812">Transmembrane</keyword>
<evidence type="ECO:0000313" key="4">
    <source>
        <dbReference type="Proteomes" id="UP000050535"/>
    </source>
</evidence>
<feature type="compositionally biased region" description="Basic and acidic residues" evidence="1">
    <location>
        <begin position="216"/>
        <end position="233"/>
    </location>
</feature>
<evidence type="ECO:0000256" key="1">
    <source>
        <dbReference type="SAM" id="MobiDB-lite"/>
    </source>
</evidence>
<sequence>MIRRRFVLAMLLLVGLGAVVPAAGTATGPVDQAVAMSTNYDGTTPSQEVQVTLTIEPEQSKLTDVVVEFQSGPRTLIQTDSYSSTVTPSNHDVSISSDGRNRFTIPELRPGERVQIAFTVVPSTLGEQQLTPATASVELTRNGQRLDASVSEPVTLTGNPWDRAQSSQRPGWLFLAGTGVLGAVVTGGIAGVYYRRKVATERDRIMDTLSKQMDSVKRAGDATVERRAERAVTEVRSSVGLDDETTDEGGERDGGIRSRLSELLGSDSTPGGPGPTLGGPSSDDDSGPEL</sequence>
<dbReference type="AlphaFoldDB" id="A0A0P7GUU2"/>
<feature type="transmembrane region" description="Helical" evidence="2">
    <location>
        <begin position="172"/>
        <end position="194"/>
    </location>
</feature>
<dbReference type="Proteomes" id="UP000050535">
    <property type="component" value="Unassembled WGS sequence"/>
</dbReference>